<dbReference type="GO" id="GO:0004348">
    <property type="term" value="F:glucosylceramidase activity"/>
    <property type="evidence" value="ECO:0007669"/>
    <property type="project" value="UniProtKB-EC"/>
</dbReference>
<dbReference type="Gene3D" id="3.20.20.80">
    <property type="entry name" value="Glycosidases"/>
    <property type="match status" value="1"/>
</dbReference>
<keyword evidence="7 12" id="KW-0378">Hydrolase</keyword>
<comment type="catalytic activity">
    <reaction evidence="11">
        <text>an N-acyl-1-beta-D-glucosyl-15-methylhexadecasphing-4-enine + H2O = an N-acyl-15-methylhexadecasphing-4-enine + D-glucose</text>
        <dbReference type="Rhea" id="RHEA:34755"/>
        <dbReference type="ChEBI" id="CHEBI:4167"/>
        <dbReference type="ChEBI" id="CHEBI:15377"/>
        <dbReference type="ChEBI" id="CHEBI:70815"/>
        <dbReference type="ChEBI" id="CHEBI:70846"/>
    </reaction>
    <physiologicalReaction direction="left-to-right" evidence="11">
        <dbReference type="Rhea" id="RHEA:34756"/>
    </physiologicalReaction>
</comment>
<dbReference type="GO" id="GO:0010605">
    <property type="term" value="P:negative regulation of macromolecule metabolic process"/>
    <property type="evidence" value="ECO:0007669"/>
    <property type="project" value="UniProtKB-ARBA"/>
</dbReference>
<reference evidence="15 16" key="1">
    <citation type="submission" date="2022-05" db="EMBL/GenBank/DDBJ databases">
        <title>A multi-omics perspective on studying reproductive biology in Daphnia sinensis.</title>
        <authorList>
            <person name="Jia J."/>
        </authorList>
    </citation>
    <scope>NUCLEOTIDE SEQUENCE [LARGE SCALE GENOMIC DNA]</scope>
    <source>
        <strain evidence="15 16">WSL</strain>
    </source>
</reference>
<dbReference type="SUPFAM" id="SSF51445">
    <property type="entry name" value="(Trans)glycosidases"/>
    <property type="match status" value="1"/>
</dbReference>
<dbReference type="GO" id="GO:0006680">
    <property type="term" value="P:glucosylceramide catabolic process"/>
    <property type="evidence" value="ECO:0007669"/>
    <property type="project" value="TreeGrafter"/>
</dbReference>
<feature type="domain" description="Glycosyl hydrolase family 30 beta sandwich" evidence="14">
    <location>
        <begin position="450"/>
        <end position="515"/>
    </location>
</feature>
<evidence type="ECO:0000256" key="8">
    <source>
        <dbReference type="ARBA" id="ARBA00022919"/>
    </source>
</evidence>
<dbReference type="EMBL" id="WJBH02000003">
    <property type="protein sequence ID" value="KAI9560631.1"/>
    <property type="molecule type" value="Genomic_DNA"/>
</dbReference>
<dbReference type="GO" id="GO:0008202">
    <property type="term" value="P:steroid metabolic process"/>
    <property type="evidence" value="ECO:0007669"/>
    <property type="project" value="UniProtKB-ARBA"/>
</dbReference>
<dbReference type="GO" id="GO:0016758">
    <property type="term" value="F:hexosyltransferase activity"/>
    <property type="evidence" value="ECO:0007669"/>
    <property type="project" value="UniProtKB-ARBA"/>
</dbReference>
<evidence type="ECO:0000256" key="12">
    <source>
        <dbReference type="RuleBase" id="RU361188"/>
    </source>
</evidence>
<dbReference type="FunFam" id="3.20.20.80:FF:000030">
    <property type="entry name" value="Lysosomal acid glucosylceramidase"/>
    <property type="match status" value="1"/>
</dbReference>
<evidence type="ECO:0000256" key="6">
    <source>
        <dbReference type="ARBA" id="ARBA00022729"/>
    </source>
</evidence>
<dbReference type="Pfam" id="PF02055">
    <property type="entry name" value="Glyco_hydro_30"/>
    <property type="match status" value="1"/>
</dbReference>
<evidence type="ECO:0000256" key="4">
    <source>
        <dbReference type="ARBA" id="ARBA00005382"/>
    </source>
</evidence>
<organism evidence="15 16">
    <name type="scientific">Daphnia sinensis</name>
    <dbReference type="NCBI Taxonomy" id="1820382"/>
    <lineage>
        <taxon>Eukaryota</taxon>
        <taxon>Metazoa</taxon>
        <taxon>Ecdysozoa</taxon>
        <taxon>Arthropoda</taxon>
        <taxon>Crustacea</taxon>
        <taxon>Branchiopoda</taxon>
        <taxon>Diplostraca</taxon>
        <taxon>Cladocera</taxon>
        <taxon>Anomopoda</taxon>
        <taxon>Daphniidae</taxon>
        <taxon>Daphnia</taxon>
        <taxon>Daphnia similis group</taxon>
    </lineage>
</organism>
<evidence type="ECO:0000256" key="3">
    <source>
        <dbReference type="ARBA" id="ARBA00004991"/>
    </source>
</evidence>
<proteinExistence type="inferred from homology"/>
<keyword evidence="8 12" id="KW-0746">Sphingolipid metabolism</keyword>
<dbReference type="EC" id="3.2.1.45" evidence="5 12"/>
<dbReference type="PANTHER" id="PTHR11069">
    <property type="entry name" value="GLUCOSYLCERAMIDASE"/>
    <property type="match status" value="1"/>
</dbReference>
<dbReference type="PRINTS" id="PR00843">
    <property type="entry name" value="GLHYDRLASE30"/>
</dbReference>
<dbReference type="InterPro" id="IPR033453">
    <property type="entry name" value="Glyco_hydro_30_TIM-barrel"/>
</dbReference>
<sequence length="518" mass="58211">MKKFIDCSLIIVPAIFYSFTISYASASDCVRRYYGESSFVCVCNATYCDSTPSVDELVPPDQAIVISSTRNDSRFQTHFLQFDIPSNESTVFQITVNASKTYQAIIGFGGAFTDAAGINIAKLSLPAQQLLLSSYFGTLGIEYGIGRVPIAGSDFSTYPYSYDDFPGDTTLSNFSLTEEDLVFKIPFINWAKTISSKPIKLFSSPWSGPAWMKSNNDFSGFGHLLPENYQPWAEYFAKFFEEYRKHDINFWALTAQNEPNNGRVPGCSWNCMGWSPEDQALFVGQNLGPTLASKGFGDVKIMVVDDQRTFMPSWPKTVLADPEANKYVSGFGVHWYANNVVPPSVLTSTHEAFPDRFILATEACNGPYEEPVIMGSWERLESYAHDIIEDLNHWVAGWVDWNLVLDEDGGPNWAENYVDAPIIVNNTIDEFYKQPMFYAMGHFSKYIPEDSIRIELEMSDSTRSLFGTAFLRPDGKRSVVILNRSDEERTISLADVDRIDVTLTLICPARSIHTIVYV</sequence>
<evidence type="ECO:0000256" key="5">
    <source>
        <dbReference type="ARBA" id="ARBA00012658"/>
    </source>
</evidence>
<accession>A0AAD5KU48</accession>
<dbReference type="InterPro" id="IPR017853">
    <property type="entry name" value="GH"/>
</dbReference>
<evidence type="ECO:0000256" key="9">
    <source>
        <dbReference type="ARBA" id="ARBA00023098"/>
    </source>
</evidence>
<keyword evidence="12" id="KW-0326">Glycosidase</keyword>
<keyword evidence="9 12" id="KW-0443">Lipid metabolism</keyword>
<evidence type="ECO:0000256" key="1">
    <source>
        <dbReference type="ARBA" id="ARBA00001013"/>
    </source>
</evidence>
<dbReference type="SUPFAM" id="SSF51011">
    <property type="entry name" value="Glycosyl hydrolase domain"/>
    <property type="match status" value="1"/>
</dbReference>
<dbReference type="GO" id="GO:0005774">
    <property type="term" value="C:vacuolar membrane"/>
    <property type="evidence" value="ECO:0007669"/>
    <property type="project" value="UniProtKB-ARBA"/>
</dbReference>
<dbReference type="GO" id="GO:0030163">
    <property type="term" value="P:protein catabolic process"/>
    <property type="evidence" value="ECO:0007669"/>
    <property type="project" value="UniProtKB-ARBA"/>
</dbReference>
<evidence type="ECO:0000256" key="11">
    <source>
        <dbReference type="ARBA" id="ARBA00051345"/>
    </source>
</evidence>
<dbReference type="InterPro" id="IPR001139">
    <property type="entry name" value="Glyco_hydro_30"/>
</dbReference>
<evidence type="ECO:0000256" key="7">
    <source>
        <dbReference type="ARBA" id="ARBA00022801"/>
    </source>
</evidence>
<dbReference type="GO" id="GO:0006066">
    <property type="term" value="P:alcohol metabolic process"/>
    <property type="evidence" value="ECO:0007669"/>
    <property type="project" value="UniProtKB-ARBA"/>
</dbReference>
<dbReference type="InterPro" id="IPR033452">
    <property type="entry name" value="GH30_C"/>
</dbReference>
<comment type="catalytic activity">
    <reaction evidence="10">
        <text>a beta-D-glucosylceramide + H2O = an N-acyl-sphingoid base + D-glucose</text>
        <dbReference type="Rhea" id="RHEA:81447"/>
        <dbReference type="ChEBI" id="CHEBI:4167"/>
        <dbReference type="ChEBI" id="CHEBI:15377"/>
        <dbReference type="ChEBI" id="CHEBI:83264"/>
        <dbReference type="ChEBI" id="CHEBI:83273"/>
    </reaction>
    <physiologicalReaction direction="left-to-right" evidence="10">
        <dbReference type="Rhea" id="RHEA:81448"/>
    </physiologicalReaction>
</comment>
<comment type="pathway">
    <text evidence="2">Lipid metabolism; sphingolipid metabolism.</text>
</comment>
<evidence type="ECO:0000313" key="16">
    <source>
        <dbReference type="Proteomes" id="UP000820818"/>
    </source>
</evidence>
<dbReference type="Proteomes" id="UP000820818">
    <property type="component" value="Linkage Group LG3"/>
</dbReference>
<evidence type="ECO:0000259" key="14">
    <source>
        <dbReference type="Pfam" id="PF17189"/>
    </source>
</evidence>
<evidence type="ECO:0000256" key="10">
    <source>
        <dbReference type="ARBA" id="ARBA00050474"/>
    </source>
</evidence>
<dbReference type="GO" id="GO:0005764">
    <property type="term" value="C:lysosome"/>
    <property type="evidence" value="ECO:0007669"/>
    <property type="project" value="UniProtKB-ARBA"/>
</dbReference>
<comment type="caution">
    <text evidence="15">The sequence shown here is derived from an EMBL/GenBank/DDBJ whole genome shotgun (WGS) entry which is preliminary data.</text>
</comment>
<dbReference type="GO" id="GO:0042391">
    <property type="term" value="P:regulation of membrane potential"/>
    <property type="evidence" value="ECO:0007669"/>
    <property type="project" value="UniProtKB-ARBA"/>
</dbReference>
<comment type="similarity">
    <text evidence="4 12">Belongs to the glycosyl hydrolase 30 family.</text>
</comment>
<dbReference type="GO" id="GO:0006914">
    <property type="term" value="P:autophagy"/>
    <property type="evidence" value="ECO:0007669"/>
    <property type="project" value="UniProtKB-ARBA"/>
</dbReference>
<dbReference type="PANTHER" id="PTHR11069:SF23">
    <property type="entry name" value="LYSOSOMAL ACID GLUCOSYLCERAMIDASE"/>
    <property type="match status" value="1"/>
</dbReference>
<keyword evidence="16" id="KW-1185">Reference proteome</keyword>
<dbReference type="GO" id="GO:0051246">
    <property type="term" value="P:regulation of protein metabolic process"/>
    <property type="evidence" value="ECO:0007669"/>
    <property type="project" value="UniProtKB-ARBA"/>
</dbReference>
<feature type="domain" description="Glycosyl hydrolase family 30 TIM-barrel" evidence="13">
    <location>
        <begin position="105"/>
        <end position="447"/>
    </location>
</feature>
<dbReference type="Pfam" id="PF17189">
    <property type="entry name" value="Glyco_hydro_30C"/>
    <property type="match status" value="1"/>
</dbReference>
<comment type="pathway">
    <text evidence="3">Sphingolipid metabolism.</text>
</comment>
<evidence type="ECO:0000259" key="13">
    <source>
        <dbReference type="Pfam" id="PF02055"/>
    </source>
</evidence>
<dbReference type="GO" id="GO:0005102">
    <property type="term" value="F:signaling receptor binding"/>
    <property type="evidence" value="ECO:0007669"/>
    <property type="project" value="UniProtKB-ARBA"/>
</dbReference>
<name>A0AAD5KU48_9CRUS</name>
<dbReference type="GO" id="GO:0032006">
    <property type="term" value="P:regulation of TOR signaling"/>
    <property type="evidence" value="ECO:0007669"/>
    <property type="project" value="UniProtKB-ARBA"/>
</dbReference>
<evidence type="ECO:0000313" key="15">
    <source>
        <dbReference type="EMBL" id="KAI9560631.1"/>
    </source>
</evidence>
<dbReference type="GO" id="GO:0016241">
    <property type="term" value="P:regulation of macroautophagy"/>
    <property type="evidence" value="ECO:0007669"/>
    <property type="project" value="UniProtKB-ARBA"/>
</dbReference>
<gene>
    <name evidence="15" type="ORF">GHT06_011581</name>
</gene>
<protein>
    <recommendedName>
        <fullName evidence="5 12">Glucosylceramidase</fullName>
        <ecNumber evidence="5 12">3.2.1.45</ecNumber>
    </recommendedName>
</protein>
<evidence type="ECO:0000256" key="2">
    <source>
        <dbReference type="ARBA" id="ARBA00004760"/>
    </source>
</evidence>
<keyword evidence="6" id="KW-0732">Signal</keyword>
<dbReference type="GO" id="GO:0007040">
    <property type="term" value="P:lysosome organization"/>
    <property type="evidence" value="ECO:0007669"/>
    <property type="project" value="UniProtKB-ARBA"/>
</dbReference>
<comment type="catalytic activity">
    <reaction evidence="1">
        <text>a beta-D-glucosyl-(1&lt;-&gt;1')-N-acylsphing-4-enine + H2O = an N-acylsphing-4-enine + D-glucose</text>
        <dbReference type="Rhea" id="RHEA:13269"/>
        <dbReference type="ChEBI" id="CHEBI:4167"/>
        <dbReference type="ChEBI" id="CHEBI:15377"/>
        <dbReference type="ChEBI" id="CHEBI:22801"/>
        <dbReference type="ChEBI" id="CHEBI:52639"/>
        <dbReference type="EC" id="3.2.1.45"/>
    </reaction>
    <physiologicalReaction direction="left-to-right" evidence="1">
        <dbReference type="Rhea" id="RHEA:13270"/>
    </physiologicalReaction>
</comment>
<dbReference type="AlphaFoldDB" id="A0AAD5KU48"/>